<evidence type="ECO:0000256" key="3">
    <source>
        <dbReference type="ARBA" id="ARBA00022692"/>
    </source>
</evidence>
<feature type="transmembrane region" description="Helical" evidence="7">
    <location>
        <begin position="121"/>
        <end position="140"/>
    </location>
</feature>
<gene>
    <name evidence="8" type="ORF">DFH94DRAFT_638443</name>
</gene>
<feature type="transmembrane region" description="Helical" evidence="7">
    <location>
        <begin position="506"/>
        <end position="525"/>
    </location>
</feature>
<dbReference type="PANTHER" id="PTHR13285">
    <property type="entry name" value="ACYLTRANSFERASE"/>
    <property type="match status" value="1"/>
</dbReference>
<protein>
    <submittedName>
        <fullName evidence="8">MBOAT, membrane-bound O-acyltransferase family-domain-containing protein</fullName>
    </submittedName>
</protein>
<dbReference type="Pfam" id="PF03062">
    <property type="entry name" value="MBOAT"/>
    <property type="match status" value="1"/>
</dbReference>
<dbReference type="PANTHER" id="PTHR13285:SF18">
    <property type="entry name" value="PROTEIN-CYSTEINE N-PALMITOYLTRANSFERASE RASP"/>
    <property type="match status" value="1"/>
</dbReference>
<sequence>MSAGDFVLQMPQSPRSQLEVIAGESDPHDSQRRGGITSLTVDVPSARRPPGETHPSRWRTPEFFLYYVIFIAAVLWMIYVPMQLSSKTHPNYDSYRHRLASGWFPGTQIDNSDAQYRSFRFNLPALGALMAAFFALKYAYMRPFLRISAPADNLYRLPFYILFSLVMLSILHGTSIVKVLCILSLNYLIARATGGTRLAIPATWLFNASVLVANEWYEGYTFGTLHSGLAFLVRWRGVYPRWHVSFNITMLRLISFNVDYHWACNRIGIADPGRAVSDKKRAAVFHPPETYTFRSYLAYVLYAPLYIAGPIITFNDFMWQLARPVDIAPRTTARYALRFLISLLTMETLIHIMHVVAIKDARAWSGMTPAQLSMLGFWNLIFVWLKLLLPWRFFRLWALADGLDPPENMVRCMANNYSPLGFWRSWHRSYNLWIVRYLYVPLGGTHRLVATSVLIFTFVALWHDLSPRLLAWGWLAALFILPEVMAKRALPPSMFGERWWYRHACAAGGVFNILLMMGANLVGFVVGMDGTQYFAHQLVNSWNGVRFLFVACACLFVGVQLMFEYREEELRRGIQRRC</sequence>
<proteinExistence type="inferred from homology"/>
<dbReference type="Proteomes" id="UP000759537">
    <property type="component" value="Unassembled WGS sequence"/>
</dbReference>
<feature type="transmembrane region" description="Helical" evidence="7">
    <location>
        <begin position="545"/>
        <end position="563"/>
    </location>
</feature>
<dbReference type="AlphaFoldDB" id="A0A9P5JWC3"/>
<comment type="subcellular location">
    <subcellularLocation>
        <location evidence="1">Membrane</location>
        <topology evidence="1">Multi-pass membrane protein</topology>
    </subcellularLocation>
</comment>
<accession>A0A9P5JWC3</accession>
<keyword evidence="5 7" id="KW-0472">Membrane</keyword>
<comment type="similarity">
    <text evidence="2">Belongs to the membrane-bound acyltransferase family.</text>
</comment>
<name>A0A9P5JWC3_9AGAM</name>
<dbReference type="InterPro" id="IPR051085">
    <property type="entry name" value="MB_O-acyltransferase"/>
</dbReference>
<feature type="transmembrane region" description="Helical" evidence="7">
    <location>
        <begin position="296"/>
        <end position="314"/>
    </location>
</feature>
<evidence type="ECO:0000313" key="9">
    <source>
        <dbReference type="Proteomes" id="UP000759537"/>
    </source>
</evidence>
<dbReference type="GO" id="GO:0008374">
    <property type="term" value="F:O-acyltransferase activity"/>
    <property type="evidence" value="ECO:0007669"/>
    <property type="project" value="TreeGrafter"/>
</dbReference>
<dbReference type="EMBL" id="WHVB01000032">
    <property type="protein sequence ID" value="KAF8468505.1"/>
    <property type="molecule type" value="Genomic_DNA"/>
</dbReference>
<feature type="transmembrane region" description="Helical" evidence="7">
    <location>
        <begin position="335"/>
        <end position="358"/>
    </location>
</feature>
<feature type="transmembrane region" description="Helical" evidence="7">
    <location>
        <begin position="469"/>
        <end position="486"/>
    </location>
</feature>
<keyword evidence="9" id="KW-1185">Reference proteome</keyword>
<feature type="transmembrane region" description="Helical" evidence="7">
    <location>
        <begin position="370"/>
        <end position="389"/>
    </location>
</feature>
<evidence type="ECO:0000256" key="5">
    <source>
        <dbReference type="ARBA" id="ARBA00023136"/>
    </source>
</evidence>
<dbReference type="InterPro" id="IPR004299">
    <property type="entry name" value="MBOAT_fam"/>
</dbReference>
<comment type="caution">
    <text evidence="8">The sequence shown here is derived from an EMBL/GenBank/DDBJ whole genome shotgun (WGS) entry which is preliminary data.</text>
</comment>
<evidence type="ECO:0000256" key="7">
    <source>
        <dbReference type="SAM" id="Phobius"/>
    </source>
</evidence>
<reference evidence="8" key="1">
    <citation type="submission" date="2019-10" db="EMBL/GenBank/DDBJ databases">
        <authorList>
            <consortium name="DOE Joint Genome Institute"/>
            <person name="Kuo A."/>
            <person name="Miyauchi S."/>
            <person name="Kiss E."/>
            <person name="Drula E."/>
            <person name="Kohler A."/>
            <person name="Sanchez-Garcia M."/>
            <person name="Andreopoulos B."/>
            <person name="Barry K.W."/>
            <person name="Bonito G."/>
            <person name="Buee M."/>
            <person name="Carver A."/>
            <person name="Chen C."/>
            <person name="Cichocki N."/>
            <person name="Clum A."/>
            <person name="Culley D."/>
            <person name="Crous P.W."/>
            <person name="Fauchery L."/>
            <person name="Girlanda M."/>
            <person name="Hayes R."/>
            <person name="Keri Z."/>
            <person name="LaButti K."/>
            <person name="Lipzen A."/>
            <person name="Lombard V."/>
            <person name="Magnuson J."/>
            <person name="Maillard F."/>
            <person name="Morin E."/>
            <person name="Murat C."/>
            <person name="Nolan M."/>
            <person name="Ohm R."/>
            <person name="Pangilinan J."/>
            <person name="Pereira M."/>
            <person name="Perotto S."/>
            <person name="Peter M."/>
            <person name="Riley R."/>
            <person name="Sitrit Y."/>
            <person name="Stielow B."/>
            <person name="Szollosi G."/>
            <person name="Zifcakova L."/>
            <person name="Stursova M."/>
            <person name="Spatafora J.W."/>
            <person name="Tedersoo L."/>
            <person name="Vaario L.-M."/>
            <person name="Yamada A."/>
            <person name="Yan M."/>
            <person name="Wang P."/>
            <person name="Xu J."/>
            <person name="Bruns T."/>
            <person name="Baldrian P."/>
            <person name="Vilgalys R."/>
            <person name="Henrissat B."/>
            <person name="Grigoriev I.V."/>
            <person name="Hibbett D."/>
            <person name="Nagy L.G."/>
            <person name="Martin F.M."/>
        </authorList>
    </citation>
    <scope>NUCLEOTIDE SEQUENCE</scope>
    <source>
        <strain evidence="8">Prilba</strain>
    </source>
</reference>
<evidence type="ECO:0000256" key="1">
    <source>
        <dbReference type="ARBA" id="ARBA00004141"/>
    </source>
</evidence>
<feature type="region of interest" description="Disordered" evidence="6">
    <location>
        <begin position="22"/>
        <end position="54"/>
    </location>
</feature>
<feature type="transmembrane region" description="Helical" evidence="7">
    <location>
        <begin position="160"/>
        <end position="186"/>
    </location>
</feature>
<dbReference type="GO" id="GO:0005783">
    <property type="term" value="C:endoplasmic reticulum"/>
    <property type="evidence" value="ECO:0007669"/>
    <property type="project" value="TreeGrafter"/>
</dbReference>
<evidence type="ECO:0000256" key="6">
    <source>
        <dbReference type="SAM" id="MobiDB-lite"/>
    </source>
</evidence>
<dbReference type="GO" id="GO:0006506">
    <property type="term" value="P:GPI anchor biosynthetic process"/>
    <property type="evidence" value="ECO:0007669"/>
    <property type="project" value="TreeGrafter"/>
</dbReference>
<evidence type="ECO:0000256" key="2">
    <source>
        <dbReference type="ARBA" id="ARBA00010323"/>
    </source>
</evidence>
<evidence type="ECO:0000313" key="8">
    <source>
        <dbReference type="EMBL" id="KAF8468505.1"/>
    </source>
</evidence>
<feature type="transmembrane region" description="Helical" evidence="7">
    <location>
        <begin position="437"/>
        <end position="463"/>
    </location>
</feature>
<keyword evidence="3 7" id="KW-0812">Transmembrane</keyword>
<dbReference type="GO" id="GO:0016020">
    <property type="term" value="C:membrane"/>
    <property type="evidence" value="ECO:0007669"/>
    <property type="project" value="UniProtKB-SubCell"/>
</dbReference>
<organism evidence="8 9">
    <name type="scientific">Russula ochroleuca</name>
    <dbReference type="NCBI Taxonomy" id="152965"/>
    <lineage>
        <taxon>Eukaryota</taxon>
        <taxon>Fungi</taxon>
        <taxon>Dikarya</taxon>
        <taxon>Basidiomycota</taxon>
        <taxon>Agaricomycotina</taxon>
        <taxon>Agaricomycetes</taxon>
        <taxon>Russulales</taxon>
        <taxon>Russulaceae</taxon>
        <taxon>Russula</taxon>
    </lineage>
</organism>
<reference evidence="8" key="2">
    <citation type="journal article" date="2020" name="Nat. Commun.">
        <title>Large-scale genome sequencing of mycorrhizal fungi provides insights into the early evolution of symbiotic traits.</title>
        <authorList>
            <person name="Miyauchi S."/>
            <person name="Kiss E."/>
            <person name="Kuo A."/>
            <person name="Drula E."/>
            <person name="Kohler A."/>
            <person name="Sanchez-Garcia M."/>
            <person name="Morin E."/>
            <person name="Andreopoulos B."/>
            <person name="Barry K.W."/>
            <person name="Bonito G."/>
            <person name="Buee M."/>
            <person name="Carver A."/>
            <person name="Chen C."/>
            <person name="Cichocki N."/>
            <person name="Clum A."/>
            <person name="Culley D."/>
            <person name="Crous P.W."/>
            <person name="Fauchery L."/>
            <person name="Girlanda M."/>
            <person name="Hayes R.D."/>
            <person name="Keri Z."/>
            <person name="LaButti K."/>
            <person name="Lipzen A."/>
            <person name="Lombard V."/>
            <person name="Magnuson J."/>
            <person name="Maillard F."/>
            <person name="Murat C."/>
            <person name="Nolan M."/>
            <person name="Ohm R.A."/>
            <person name="Pangilinan J."/>
            <person name="Pereira M.F."/>
            <person name="Perotto S."/>
            <person name="Peter M."/>
            <person name="Pfister S."/>
            <person name="Riley R."/>
            <person name="Sitrit Y."/>
            <person name="Stielow J.B."/>
            <person name="Szollosi G."/>
            <person name="Zifcakova L."/>
            <person name="Stursova M."/>
            <person name="Spatafora J.W."/>
            <person name="Tedersoo L."/>
            <person name="Vaario L.M."/>
            <person name="Yamada A."/>
            <person name="Yan M."/>
            <person name="Wang P."/>
            <person name="Xu J."/>
            <person name="Bruns T."/>
            <person name="Baldrian P."/>
            <person name="Vilgalys R."/>
            <person name="Dunand C."/>
            <person name="Henrissat B."/>
            <person name="Grigoriev I.V."/>
            <person name="Hibbett D."/>
            <person name="Nagy L.G."/>
            <person name="Martin F.M."/>
        </authorList>
    </citation>
    <scope>NUCLEOTIDE SEQUENCE</scope>
    <source>
        <strain evidence="8">Prilba</strain>
    </source>
</reference>
<feature type="transmembrane region" description="Helical" evidence="7">
    <location>
        <begin position="64"/>
        <end position="82"/>
    </location>
</feature>
<dbReference type="OrthoDB" id="420606at2759"/>
<evidence type="ECO:0000256" key="4">
    <source>
        <dbReference type="ARBA" id="ARBA00022989"/>
    </source>
</evidence>
<keyword evidence="4 7" id="KW-1133">Transmembrane helix</keyword>